<evidence type="ECO:0000256" key="9">
    <source>
        <dbReference type="ARBA" id="ARBA00022840"/>
    </source>
</evidence>
<evidence type="ECO:0000256" key="10">
    <source>
        <dbReference type="ARBA" id="ARBA00022989"/>
    </source>
</evidence>
<dbReference type="CDD" id="cd16922">
    <property type="entry name" value="HATPase_EvgS-ArcB-TorS-like"/>
    <property type="match status" value="1"/>
</dbReference>
<dbReference type="InterPro" id="IPR035965">
    <property type="entry name" value="PAS-like_dom_sf"/>
</dbReference>
<dbReference type="PROSITE" id="PS50112">
    <property type="entry name" value="PAS"/>
    <property type="match status" value="1"/>
</dbReference>
<dbReference type="GO" id="GO:0005524">
    <property type="term" value="F:ATP binding"/>
    <property type="evidence" value="ECO:0007669"/>
    <property type="project" value="UniProtKB-KW"/>
</dbReference>
<dbReference type="InterPro" id="IPR003594">
    <property type="entry name" value="HATPase_dom"/>
</dbReference>
<evidence type="ECO:0000313" key="20">
    <source>
        <dbReference type="Proteomes" id="UP000223606"/>
    </source>
</evidence>
<evidence type="ECO:0000256" key="7">
    <source>
        <dbReference type="ARBA" id="ARBA00022741"/>
    </source>
</evidence>
<dbReference type="Pfam" id="PF00072">
    <property type="entry name" value="Response_reg"/>
    <property type="match status" value="1"/>
</dbReference>
<comment type="subcellular location">
    <subcellularLocation>
        <location evidence="2">Membrane</location>
    </subcellularLocation>
</comment>
<dbReference type="FunFam" id="1.10.287.130:FF:000004">
    <property type="entry name" value="Ethylene receptor 1"/>
    <property type="match status" value="1"/>
</dbReference>
<dbReference type="SUPFAM" id="SSF47384">
    <property type="entry name" value="Homodimeric domain of signal transducing histidine kinase"/>
    <property type="match status" value="1"/>
</dbReference>
<dbReference type="GO" id="GO:0016020">
    <property type="term" value="C:membrane"/>
    <property type="evidence" value="ECO:0007669"/>
    <property type="project" value="UniProtKB-SubCell"/>
</dbReference>
<feature type="modified residue" description="4-aspartylphosphate" evidence="13">
    <location>
        <position position="807"/>
    </location>
</feature>
<evidence type="ECO:0000256" key="13">
    <source>
        <dbReference type="PROSITE-ProRule" id="PRU00169"/>
    </source>
</evidence>
<evidence type="ECO:0000256" key="11">
    <source>
        <dbReference type="ARBA" id="ARBA00023012"/>
    </source>
</evidence>
<evidence type="ECO:0000256" key="4">
    <source>
        <dbReference type="ARBA" id="ARBA00022553"/>
    </source>
</evidence>
<dbReference type="EMBL" id="LT960614">
    <property type="protein sequence ID" value="SON53623.1"/>
    <property type="molecule type" value="Genomic_DNA"/>
</dbReference>
<keyword evidence="10 15" id="KW-1133">Transmembrane helix</keyword>
<dbReference type="Gene3D" id="3.30.450.20">
    <property type="entry name" value="PAS domain"/>
    <property type="match status" value="1"/>
</dbReference>
<sequence>MIKLNGRTDRQDKVHAELPREHPARIDEATAPRPVGTEWGIVEADIPAAGRKSRTLAEAALDLGMIGLTAAAALLLITAAITGNPVLGFAAAFVLGGGSVDLISRLLRRARKRRPAAATDSQSAPASGPDIEALTDDLWEAREQLEQLGGIIQASGDVVLQRDKTGLIIGVNESFIRLFGISEDEVIGRKLLDVIRLDDGHPLSTDEEGRERSYLLPVRDVPVETAQGTRWFSWTETCLKDEGDQSVIHCIGRDVTDRKATEAALSVARDMAEAASEAKSRFLAMVSHEIRTPLNGILGMINLLQQTSLSSEQQTYARAIETSGDALLLLINDLLDFSKIEAGRIDLMPEAANIGELVEALAELLAPRAQAKGIELAAYIDPDLPPSLRVDAARLRQVLFNLAGNGIKFTAEGGVAIEVFRVRAADEGQRVGVLFQIRDTGIGIDPQDGDRIFREFEQAEPGPARSFGGTGLGLAISRRLVHLMGGEIRLESALGAGACFSFLIRLDTEHETADPSGTVPGTAAAPTIPVPSFSFAPGPGAGARAHQQMLIEALLSRQDDPLDMRPDGTAGPGLSVAADMAGASEEAKVDEGASADTPPSTPLPQAQGGELAGRRIVLVSHALIEGPLILRRLFERGADVRLLTQQQVEADLMGGPPADVVLVDAAVGDPIAMIERIRAMTSTPVGIVIDPLQRPQLAEFSDAGYGAYMVKPVRSSSLVLTVRTLLGEAIFSPQDERPDMHSEPKPTARPGCHVLLCDDNEINVLLGRGLLERQGHSVSVAVDGRHAVAAYEEAVRSGRAFDIVLMDLHMPEMDGFEATRRIRSLDIPDTAHHPLIIALTADVMPATRESCEGGLFDDWASKPLQPDHLASLLAKHMDARERAG</sequence>
<feature type="domain" description="Histidine kinase" evidence="16">
    <location>
        <begin position="285"/>
        <end position="508"/>
    </location>
</feature>
<feature type="domain" description="Response regulatory" evidence="17">
    <location>
        <begin position="753"/>
        <end position="877"/>
    </location>
</feature>
<dbReference type="Gene3D" id="1.10.287.130">
    <property type="match status" value="1"/>
</dbReference>
<dbReference type="SUPFAM" id="SSF55785">
    <property type="entry name" value="PYP-like sensor domain (PAS domain)"/>
    <property type="match status" value="1"/>
</dbReference>
<dbReference type="NCBIfam" id="TIGR00229">
    <property type="entry name" value="sensory_box"/>
    <property type="match status" value="1"/>
</dbReference>
<evidence type="ECO:0000256" key="12">
    <source>
        <dbReference type="ARBA" id="ARBA00023136"/>
    </source>
</evidence>
<evidence type="ECO:0000313" key="19">
    <source>
        <dbReference type="EMBL" id="SON53623.1"/>
    </source>
</evidence>
<dbReference type="InterPro" id="IPR011006">
    <property type="entry name" value="CheY-like_superfamily"/>
</dbReference>
<dbReference type="InterPro" id="IPR004358">
    <property type="entry name" value="Sig_transdc_His_kin-like_C"/>
</dbReference>
<feature type="region of interest" description="Disordered" evidence="14">
    <location>
        <begin position="1"/>
        <end position="32"/>
    </location>
</feature>
<keyword evidence="8 19" id="KW-0418">Kinase</keyword>
<dbReference type="GO" id="GO:0006355">
    <property type="term" value="P:regulation of DNA-templated transcription"/>
    <property type="evidence" value="ECO:0007669"/>
    <property type="project" value="InterPro"/>
</dbReference>
<dbReference type="Proteomes" id="UP000223606">
    <property type="component" value="Chromosome 1"/>
</dbReference>
<keyword evidence="9" id="KW-0067">ATP-binding</keyword>
<evidence type="ECO:0000259" key="17">
    <source>
        <dbReference type="PROSITE" id="PS50110"/>
    </source>
</evidence>
<keyword evidence="4 13" id="KW-0597">Phosphoprotein</keyword>
<dbReference type="FunFam" id="3.30.565.10:FF:000010">
    <property type="entry name" value="Sensor histidine kinase RcsC"/>
    <property type="match status" value="1"/>
</dbReference>
<evidence type="ECO:0000256" key="6">
    <source>
        <dbReference type="ARBA" id="ARBA00022692"/>
    </source>
</evidence>
<dbReference type="InterPro" id="IPR000014">
    <property type="entry name" value="PAS"/>
</dbReference>
<gene>
    <name evidence="19" type="primary">barA</name>
    <name evidence="19" type="ORF">HDIA_0082</name>
</gene>
<dbReference type="CDD" id="cd00082">
    <property type="entry name" value="HisKA"/>
    <property type="match status" value="1"/>
</dbReference>
<comment type="catalytic activity">
    <reaction evidence="1">
        <text>ATP + protein L-histidine = ADP + protein N-phospho-L-histidine.</text>
        <dbReference type="EC" id="2.7.13.3"/>
    </reaction>
</comment>
<keyword evidence="7" id="KW-0547">Nucleotide-binding</keyword>
<dbReference type="InterPro" id="IPR001789">
    <property type="entry name" value="Sig_transdc_resp-reg_receiver"/>
</dbReference>
<dbReference type="Pfam" id="PF00512">
    <property type="entry name" value="HisKA"/>
    <property type="match status" value="1"/>
</dbReference>
<dbReference type="SMART" id="SM00448">
    <property type="entry name" value="REC"/>
    <property type="match status" value="1"/>
</dbReference>
<dbReference type="InterPro" id="IPR003661">
    <property type="entry name" value="HisK_dim/P_dom"/>
</dbReference>
<evidence type="ECO:0000256" key="8">
    <source>
        <dbReference type="ARBA" id="ARBA00022777"/>
    </source>
</evidence>
<dbReference type="Gene3D" id="3.40.50.2300">
    <property type="match status" value="1"/>
</dbReference>
<dbReference type="InterPro" id="IPR013767">
    <property type="entry name" value="PAS_fold"/>
</dbReference>
<keyword evidence="20" id="KW-1185">Reference proteome</keyword>
<dbReference type="CDD" id="cd17546">
    <property type="entry name" value="REC_hyHK_CKI1_RcsC-like"/>
    <property type="match status" value="1"/>
</dbReference>
<evidence type="ECO:0000256" key="1">
    <source>
        <dbReference type="ARBA" id="ARBA00000085"/>
    </source>
</evidence>
<keyword evidence="11" id="KW-0902">Two-component regulatory system</keyword>
<dbReference type="Gene3D" id="3.30.565.10">
    <property type="entry name" value="Histidine kinase-like ATPase, C-terminal domain"/>
    <property type="match status" value="1"/>
</dbReference>
<keyword evidence="6 15" id="KW-0812">Transmembrane</keyword>
<evidence type="ECO:0000256" key="3">
    <source>
        <dbReference type="ARBA" id="ARBA00012438"/>
    </source>
</evidence>
<dbReference type="CDD" id="cd00130">
    <property type="entry name" value="PAS"/>
    <property type="match status" value="1"/>
</dbReference>
<accession>A0A2C9D069</accession>
<dbReference type="SUPFAM" id="SSF52172">
    <property type="entry name" value="CheY-like"/>
    <property type="match status" value="2"/>
</dbReference>
<keyword evidence="12 15" id="KW-0472">Membrane</keyword>
<dbReference type="AlphaFoldDB" id="A0A2C9D069"/>
<feature type="compositionally biased region" description="Basic and acidic residues" evidence="14">
    <location>
        <begin position="1"/>
        <end position="30"/>
    </location>
</feature>
<evidence type="ECO:0000256" key="5">
    <source>
        <dbReference type="ARBA" id="ARBA00022679"/>
    </source>
</evidence>
<reference evidence="20" key="1">
    <citation type="submission" date="2017-09" db="EMBL/GenBank/DDBJ databases">
        <title>Genome sequence of Nannocystis excedens DSM 71.</title>
        <authorList>
            <person name="Blom J."/>
        </authorList>
    </citation>
    <scope>NUCLEOTIDE SEQUENCE [LARGE SCALE GENOMIC DNA]</scope>
    <source>
        <strain evidence="20">type strain: E19</strain>
    </source>
</reference>
<feature type="transmembrane region" description="Helical" evidence="15">
    <location>
        <begin position="60"/>
        <end position="81"/>
    </location>
</feature>
<dbReference type="InterPro" id="IPR005467">
    <property type="entry name" value="His_kinase_dom"/>
</dbReference>
<dbReference type="RefSeq" id="WP_162292592.1">
    <property type="nucleotide sequence ID" value="NZ_LT960614.1"/>
</dbReference>
<evidence type="ECO:0000259" key="16">
    <source>
        <dbReference type="PROSITE" id="PS50109"/>
    </source>
</evidence>
<evidence type="ECO:0000259" key="18">
    <source>
        <dbReference type="PROSITE" id="PS50112"/>
    </source>
</evidence>
<protein>
    <recommendedName>
        <fullName evidence="3">histidine kinase</fullName>
        <ecNumber evidence="3">2.7.13.3</ecNumber>
    </recommendedName>
</protein>
<proteinExistence type="predicted"/>
<dbReference type="InterPro" id="IPR036097">
    <property type="entry name" value="HisK_dim/P_sf"/>
</dbReference>
<evidence type="ECO:0000256" key="14">
    <source>
        <dbReference type="SAM" id="MobiDB-lite"/>
    </source>
</evidence>
<dbReference type="GO" id="GO:0000155">
    <property type="term" value="F:phosphorelay sensor kinase activity"/>
    <property type="evidence" value="ECO:0007669"/>
    <property type="project" value="InterPro"/>
</dbReference>
<evidence type="ECO:0000256" key="15">
    <source>
        <dbReference type="SAM" id="Phobius"/>
    </source>
</evidence>
<feature type="domain" description="PAS" evidence="18">
    <location>
        <begin position="144"/>
        <end position="199"/>
    </location>
</feature>
<evidence type="ECO:0000256" key="2">
    <source>
        <dbReference type="ARBA" id="ARBA00004370"/>
    </source>
</evidence>
<feature type="region of interest" description="Disordered" evidence="14">
    <location>
        <begin position="559"/>
        <end position="608"/>
    </location>
</feature>
<keyword evidence="5 19" id="KW-0808">Transferase</keyword>
<dbReference type="InterPro" id="IPR036890">
    <property type="entry name" value="HATPase_C_sf"/>
</dbReference>
<dbReference type="SMART" id="SM00388">
    <property type="entry name" value="HisKA"/>
    <property type="match status" value="1"/>
</dbReference>
<dbReference type="Pfam" id="PF00989">
    <property type="entry name" value="PAS"/>
    <property type="match status" value="1"/>
</dbReference>
<dbReference type="PROSITE" id="PS50109">
    <property type="entry name" value="HIS_KIN"/>
    <property type="match status" value="1"/>
</dbReference>
<dbReference type="PRINTS" id="PR00344">
    <property type="entry name" value="BCTRLSENSOR"/>
</dbReference>
<dbReference type="Pfam" id="PF02518">
    <property type="entry name" value="HATPase_c"/>
    <property type="match status" value="1"/>
</dbReference>
<dbReference type="SUPFAM" id="SSF55874">
    <property type="entry name" value="ATPase domain of HSP90 chaperone/DNA topoisomerase II/histidine kinase"/>
    <property type="match status" value="1"/>
</dbReference>
<dbReference type="KEGG" id="hdi:HDIA_0082"/>
<dbReference type="PANTHER" id="PTHR45339:SF1">
    <property type="entry name" value="HYBRID SIGNAL TRANSDUCTION HISTIDINE KINASE J"/>
    <property type="match status" value="1"/>
</dbReference>
<name>A0A2C9D069_9HYPH</name>
<dbReference type="PANTHER" id="PTHR45339">
    <property type="entry name" value="HYBRID SIGNAL TRANSDUCTION HISTIDINE KINASE J"/>
    <property type="match status" value="1"/>
</dbReference>
<dbReference type="EC" id="2.7.13.3" evidence="3"/>
<dbReference type="SMART" id="SM00387">
    <property type="entry name" value="HATPase_c"/>
    <property type="match status" value="1"/>
</dbReference>
<dbReference type="SMART" id="SM00091">
    <property type="entry name" value="PAS"/>
    <property type="match status" value="1"/>
</dbReference>
<dbReference type="PROSITE" id="PS50110">
    <property type="entry name" value="RESPONSE_REGULATORY"/>
    <property type="match status" value="1"/>
</dbReference>
<organism evidence="19 20">
    <name type="scientific">Hartmannibacter diazotrophicus</name>
    <dbReference type="NCBI Taxonomy" id="1482074"/>
    <lineage>
        <taxon>Bacteria</taxon>
        <taxon>Pseudomonadati</taxon>
        <taxon>Pseudomonadota</taxon>
        <taxon>Alphaproteobacteria</taxon>
        <taxon>Hyphomicrobiales</taxon>
        <taxon>Pleomorphomonadaceae</taxon>
        <taxon>Hartmannibacter</taxon>
    </lineage>
</organism>